<dbReference type="PANTHER" id="PTHR11360:SF290">
    <property type="entry name" value="MONOCARBOXYLATE MFS PERMEASE"/>
    <property type="match status" value="1"/>
</dbReference>
<evidence type="ECO:0000256" key="2">
    <source>
        <dbReference type="ARBA" id="ARBA00022448"/>
    </source>
</evidence>
<feature type="transmembrane region" description="Helical" evidence="6">
    <location>
        <begin position="171"/>
        <end position="192"/>
    </location>
</feature>
<dbReference type="InterPro" id="IPR036259">
    <property type="entry name" value="MFS_trans_sf"/>
</dbReference>
<dbReference type="Gene3D" id="1.20.1250.20">
    <property type="entry name" value="MFS general substrate transporter like domains"/>
    <property type="match status" value="2"/>
</dbReference>
<keyword evidence="2" id="KW-0813">Transport</keyword>
<feature type="transmembrane region" description="Helical" evidence="6">
    <location>
        <begin position="83"/>
        <end position="101"/>
    </location>
</feature>
<feature type="transmembrane region" description="Helical" evidence="6">
    <location>
        <begin position="107"/>
        <end position="130"/>
    </location>
</feature>
<feature type="transmembrane region" description="Helical" evidence="6">
    <location>
        <begin position="229"/>
        <end position="251"/>
    </location>
</feature>
<gene>
    <name evidence="8" type="ORF">H9X81_05425</name>
</gene>
<feature type="transmembrane region" description="Helical" evidence="6">
    <location>
        <begin position="294"/>
        <end position="313"/>
    </location>
</feature>
<evidence type="ECO:0000259" key="7">
    <source>
        <dbReference type="PROSITE" id="PS50850"/>
    </source>
</evidence>
<accession>A0ABS2GL58</accession>
<evidence type="ECO:0000256" key="4">
    <source>
        <dbReference type="ARBA" id="ARBA00022989"/>
    </source>
</evidence>
<evidence type="ECO:0000313" key="8">
    <source>
        <dbReference type="EMBL" id="MBM6923132.1"/>
    </source>
</evidence>
<evidence type="ECO:0000256" key="1">
    <source>
        <dbReference type="ARBA" id="ARBA00004651"/>
    </source>
</evidence>
<keyword evidence="3 6" id="KW-0812">Transmembrane</keyword>
<comment type="caution">
    <text evidence="8">The sequence shown here is derived from an EMBL/GenBank/DDBJ whole genome shotgun (WGS) entry which is preliminary data.</text>
</comment>
<feature type="transmembrane region" description="Helical" evidence="6">
    <location>
        <begin position="319"/>
        <end position="340"/>
    </location>
</feature>
<feature type="transmembrane region" description="Helical" evidence="6">
    <location>
        <begin position="263"/>
        <end position="282"/>
    </location>
</feature>
<keyword evidence="4 6" id="KW-1133">Transmembrane helix</keyword>
<evidence type="ECO:0000313" key="9">
    <source>
        <dbReference type="Proteomes" id="UP000724149"/>
    </source>
</evidence>
<evidence type="ECO:0000256" key="5">
    <source>
        <dbReference type="ARBA" id="ARBA00023136"/>
    </source>
</evidence>
<reference evidence="8 9" key="1">
    <citation type="journal article" date="2021" name="Sci. Rep.">
        <title>The distribution of antibiotic resistance genes in chicken gut microbiota commensals.</title>
        <authorList>
            <person name="Juricova H."/>
            <person name="Matiasovicova J."/>
            <person name="Kubasova T."/>
            <person name="Cejkova D."/>
            <person name="Rychlik I."/>
        </authorList>
    </citation>
    <scope>NUCLEOTIDE SEQUENCE [LARGE SCALE GENOMIC DNA]</scope>
    <source>
        <strain evidence="8 9">An564</strain>
    </source>
</reference>
<dbReference type="InterPro" id="IPR020846">
    <property type="entry name" value="MFS_dom"/>
</dbReference>
<feature type="domain" description="Major facilitator superfamily (MFS) profile" evidence="7">
    <location>
        <begin position="12"/>
        <end position="408"/>
    </location>
</feature>
<dbReference type="PROSITE" id="PS51257">
    <property type="entry name" value="PROKAR_LIPOPROTEIN"/>
    <property type="match status" value="1"/>
</dbReference>
<evidence type="ECO:0000256" key="3">
    <source>
        <dbReference type="ARBA" id="ARBA00022692"/>
    </source>
</evidence>
<dbReference type="SUPFAM" id="SSF103473">
    <property type="entry name" value="MFS general substrate transporter"/>
    <property type="match status" value="1"/>
</dbReference>
<keyword evidence="9" id="KW-1185">Reference proteome</keyword>
<dbReference type="InterPro" id="IPR050327">
    <property type="entry name" value="Proton-linked_MCT"/>
</dbReference>
<feature type="transmembrane region" description="Helical" evidence="6">
    <location>
        <begin position="142"/>
        <end position="165"/>
    </location>
</feature>
<feature type="transmembrane region" description="Helical" evidence="6">
    <location>
        <begin position="352"/>
        <end position="373"/>
    </location>
</feature>
<protein>
    <submittedName>
        <fullName evidence="8">MFS transporter</fullName>
    </submittedName>
</protein>
<feature type="transmembrane region" description="Helical" evidence="6">
    <location>
        <begin position="12"/>
        <end position="38"/>
    </location>
</feature>
<dbReference type="Proteomes" id="UP000724149">
    <property type="component" value="Unassembled WGS sequence"/>
</dbReference>
<dbReference type="PROSITE" id="PS50850">
    <property type="entry name" value="MFS"/>
    <property type="match status" value="1"/>
</dbReference>
<dbReference type="EMBL" id="JACSNR010000004">
    <property type="protein sequence ID" value="MBM6923132.1"/>
    <property type="molecule type" value="Genomic_DNA"/>
</dbReference>
<sequence>MSNTKTSGFHYGWVIVVSCFMIMCFALCLIMNCFGLFIKPVTEDLGMSRQAFSMNSTMISAAMMVVSFFSGKVFSGRVSIKKIMMVATVGLSASYALYSMASTPVVFYAISIAVGIFLALLAQVPCSMLVNNWFREKKGLAMGLVFMGSGVGGIILNPIISALMGSVGWRMTYLVMAGVMFVAVAPCTFFLIRVRPEDKGLEPYGGRAQGGASEVYGMTYAEARRDLRFWLLLLSVMIITGCCASVVQQLASYVSDIGYSYEVSAMVSSCSLGLMAVGKLLTGRMYDKLGVRTSTLICMACVIGGIGILSMAASGVAFIGVFLVLFGVGCALTTVAYPILTTALFGNRDYSSIYGIVNVANSVGTAVGSPIAAAIFDSQGSYVPAWYLAAALLCVDFVVLLVMFRKKPAAEAVH</sequence>
<keyword evidence="5 6" id="KW-0472">Membrane</keyword>
<feature type="transmembrane region" description="Helical" evidence="6">
    <location>
        <begin position="385"/>
        <end position="404"/>
    </location>
</feature>
<organism evidence="8 9">
    <name type="scientific">Hydrogenoanaerobacterium saccharovorans</name>
    <dbReference type="NCBI Taxonomy" id="474960"/>
    <lineage>
        <taxon>Bacteria</taxon>
        <taxon>Bacillati</taxon>
        <taxon>Bacillota</taxon>
        <taxon>Clostridia</taxon>
        <taxon>Eubacteriales</taxon>
        <taxon>Oscillospiraceae</taxon>
        <taxon>Hydrogenoanaerobacterium</taxon>
    </lineage>
</organism>
<dbReference type="PANTHER" id="PTHR11360">
    <property type="entry name" value="MONOCARBOXYLATE TRANSPORTER"/>
    <property type="match status" value="1"/>
</dbReference>
<evidence type="ECO:0000256" key="6">
    <source>
        <dbReference type="SAM" id="Phobius"/>
    </source>
</evidence>
<proteinExistence type="predicted"/>
<dbReference type="InterPro" id="IPR011701">
    <property type="entry name" value="MFS"/>
</dbReference>
<name>A0ABS2GL58_9FIRM</name>
<dbReference type="RefSeq" id="WP_191392828.1">
    <property type="nucleotide sequence ID" value="NZ_JACSNR010000004.1"/>
</dbReference>
<feature type="transmembrane region" description="Helical" evidence="6">
    <location>
        <begin position="50"/>
        <end position="71"/>
    </location>
</feature>
<dbReference type="Pfam" id="PF07690">
    <property type="entry name" value="MFS_1"/>
    <property type="match status" value="1"/>
</dbReference>
<comment type="subcellular location">
    <subcellularLocation>
        <location evidence="1">Cell membrane</location>
        <topology evidence="1">Multi-pass membrane protein</topology>
    </subcellularLocation>
</comment>